<accession>A0A3M2M9N9</accession>
<name>A0A3M2M9N9_9ACTN</name>
<dbReference type="RefSeq" id="WP_122194120.1">
    <property type="nucleotide sequence ID" value="NZ_JBHSKC010000033.1"/>
</dbReference>
<comment type="caution">
    <text evidence="1">The sequence shown here is derived from an EMBL/GenBank/DDBJ whole genome shotgun (WGS) entry which is preliminary data.</text>
</comment>
<proteinExistence type="predicted"/>
<keyword evidence="2" id="KW-1185">Reference proteome</keyword>
<dbReference type="AlphaFoldDB" id="A0A3M2M9N9"/>
<dbReference type="Proteomes" id="UP000282674">
    <property type="component" value="Unassembled WGS sequence"/>
</dbReference>
<evidence type="ECO:0000313" key="1">
    <source>
        <dbReference type="EMBL" id="RMI45315.1"/>
    </source>
</evidence>
<gene>
    <name evidence="1" type="ORF">EBO15_10335</name>
</gene>
<dbReference type="EMBL" id="RFFG01000014">
    <property type="protein sequence ID" value="RMI45315.1"/>
    <property type="molecule type" value="Genomic_DNA"/>
</dbReference>
<sequence>MPDSPEQQITQLAVRTLQLAADIHAASAHLEASADRYVREARYDLYDAHQDALDTARQMLGITTAWRVADASPGEGAAAASPERHLRGLAVRGVDLARDICVLSATLKAADERDQQAGWWLAAAANTARCIPRGILQAALILQRIASVPADACRMDMPVCPVHGGTLVESGRRTWCEVTGCPHAWDYCRSDIPCPAPVTHQLATTTGQTRRVCAGHSITERRRGAHPTPLDVARP</sequence>
<organism evidence="1 2">
    <name type="scientific">Actinomadura harenae</name>
    <dbReference type="NCBI Taxonomy" id="2483351"/>
    <lineage>
        <taxon>Bacteria</taxon>
        <taxon>Bacillati</taxon>
        <taxon>Actinomycetota</taxon>
        <taxon>Actinomycetes</taxon>
        <taxon>Streptosporangiales</taxon>
        <taxon>Thermomonosporaceae</taxon>
        <taxon>Actinomadura</taxon>
    </lineage>
</organism>
<dbReference type="OrthoDB" id="4551289at2"/>
<evidence type="ECO:0000313" key="2">
    <source>
        <dbReference type="Proteomes" id="UP000282674"/>
    </source>
</evidence>
<reference evidence="1 2" key="1">
    <citation type="submission" date="2018-10" db="EMBL/GenBank/DDBJ databases">
        <title>Isolation from soil.</title>
        <authorList>
            <person name="Hu J."/>
        </authorList>
    </citation>
    <scope>NUCLEOTIDE SEQUENCE [LARGE SCALE GENOMIC DNA]</scope>
    <source>
        <strain evidence="1 2">NEAU-Ht49</strain>
    </source>
</reference>
<protein>
    <submittedName>
        <fullName evidence="1">Uncharacterized protein</fullName>
    </submittedName>
</protein>